<dbReference type="Proteomes" id="UP001214250">
    <property type="component" value="Chromosome 1"/>
</dbReference>
<feature type="transmembrane region" description="Helical" evidence="2">
    <location>
        <begin position="182"/>
        <end position="201"/>
    </location>
</feature>
<evidence type="ECO:0000256" key="2">
    <source>
        <dbReference type="SAM" id="Phobius"/>
    </source>
</evidence>
<keyword evidence="2" id="KW-1133">Transmembrane helix</keyword>
<evidence type="ECO:0000313" key="4">
    <source>
        <dbReference type="EMBL" id="WDE95943.1"/>
    </source>
</evidence>
<feature type="domain" description="Band 7" evidence="3">
    <location>
        <begin position="312"/>
        <end position="520"/>
    </location>
</feature>
<dbReference type="Pfam" id="PF01145">
    <property type="entry name" value="Band_7"/>
    <property type="match status" value="1"/>
</dbReference>
<comment type="subcellular location">
    <subcellularLocation>
        <location evidence="1">Membrane</location>
        <topology evidence="1">Single-pass membrane protein</topology>
    </subcellularLocation>
</comment>
<organism evidence="4 5">
    <name type="scientific">Lentisphaera profundi</name>
    <dbReference type="NCBI Taxonomy" id="1658616"/>
    <lineage>
        <taxon>Bacteria</taxon>
        <taxon>Pseudomonadati</taxon>
        <taxon>Lentisphaerota</taxon>
        <taxon>Lentisphaeria</taxon>
        <taxon>Lentisphaerales</taxon>
        <taxon>Lentisphaeraceae</taxon>
        <taxon>Lentisphaera</taxon>
    </lineage>
</organism>
<sequence length="617" mass="69455">MTYKRQQKLALFTAIGSFVLLSIFALLISKSPENSYGPVLQAGLALLASALIALLSYFHAGACTRAAIEQQDLEDRPPEDNIFTDSEEKEFIGPQQRNLVSFRKLIIPIFLILISAIEFSGAIYFFNLSVPENLKLPEQGSNPFLLNSFLLFGLAFIFFATGKYLAGVAYGEKASLIRPSSGRLLFLAFASLIAGSASLLANYNHLQWIDHANKALACITLVLACERLLLWILDMYRPRESDEDESPVYESRLLSIFSRPSGFIGNLSDVMEYQFGFRISEEIIKGFLFKILFPFASLQLILLILFSAITYIPPGHTAIISGSGKSEIRQSGLSFSLPYPLSSVQRFETSKIHKLNFTMGPDLRTDREISKREFLADKSWTNEDYQASVFLTGAGKNSNTTGLAVLNAQVHYKIDTDKILDWAQFEEPEKQVKSIARRALTKTLLHNSFSELYQLSRQELEGSIANAIQKTMKENNTSLGIKIINVEVLNFQPHPVIADSWNQKLDAKEKARLILDQAKTYALSSEFSALSEKSAIENTSNSKFLMSQALSEADRDIFEIRLAAFRKYKTLYTQFEYIEVLTEHLSKVRKIVFTKEQKKIATLDLKKPQPNILDITE</sequence>
<dbReference type="InterPro" id="IPR001107">
    <property type="entry name" value="Band_7"/>
</dbReference>
<dbReference type="InterPro" id="IPR036013">
    <property type="entry name" value="Band_7/SPFH_dom_sf"/>
</dbReference>
<dbReference type="EMBL" id="CP117811">
    <property type="protein sequence ID" value="WDE95943.1"/>
    <property type="molecule type" value="Genomic_DNA"/>
</dbReference>
<gene>
    <name evidence="4" type="ORF">PQO03_09470</name>
</gene>
<dbReference type="Gene3D" id="3.30.479.30">
    <property type="entry name" value="Band 7 domain"/>
    <property type="match status" value="1"/>
</dbReference>
<proteinExistence type="predicted"/>
<protein>
    <submittedName>
        <fullName evidence="4">SPFH domain-containing protein</fullName>
    </submittedName>
</protein>
<name>A0ABY7VP57_9BACT</name>
<feature type="transmembrane region" description="Helical" evidence="2">
    <location>
        <begin position="40"/>
        <end position="58"/>
    </location>
</feature>
<keyword evidence="2" id="KW-0812">Transmembrane</keyword>
<keyword evidence="2" id="KW-0472">Membrane</keyword>
<evidence type="ECO:0000259" key="3">
    <source>
        <dbReference type="Pfam" id="PF01145"/>
    </source>
</evidence>
<keyword evidence="5" id="KW-1185">Reference proteome</keyword>
<feature type="transmembrane region" description="Helical" evidence="2">
    <location>
        <begin position="105"/>
        <end position="126"/>
    </location>
</feature>
<dbReference type="RefSeq" id="WP_274149848.1">
    <property type="nucleotide sequence ID" value="NZ_CP117811.1"/>
</dbReference>
<feature type="transmembrane region" description="Helical" evidence="2">
    <location>
        <begin position="9"/>
        <end position="28"/>
    </location>
</feature>
<dbReference type="SUPFAM" id="SSF117892">
    <property type="entry name" value="Band 7/SPFH domain"/>
    <property type="match status" value="1"/>
</dbReference>
<evidence type="ECO:0000313" key="5">
    <source>
        <dbReference type="Proteomes" id="UP001214250"/>
    </source>
</evidence>
<feature type="transmembrane region" description="Helical" evidence="2">
    <location>
        <begin position="146"/>
        <end position="170"/>
    </location>
</feature>
<reference evidence="4 5" key="1">
    <citation type="submission" date="2023-02" db="EMBL/GenBank/DDBJ databases">
        <title>Genome sequence of Lentisphaera profundi SAORIC-696.</title>
        <authorList>
            <person name="Kim e."/>
            <person name="Cho J.-C."/>
            <person name="Choi A."/>
            <person name="Kang I."/>
        </authorList>
    </citation>
    <scope>NUCLEOTIDE SEQUENCE [LARGE SCALE GENOMIC DNA]</scope>
    <source>
        <strain evidence="4 5">SAORIC-696</strain>
    </source>
</reference>
<accession>A0ABY7VP57</accession>
<feature type="transmembrane region" description="Helical" evidence="2">
    <location>
        <begin position="287"/>
        <end position="312"/>
    </location>
</feature>
<feature type="transmembrane region" description="Helical" evidence="2">
    <location>
        <begin position="213"/>
        <end position="233"/>
    </location>
</feature>
<evidence type="ECO:0000256" key="1">
    <source>
        <dbReference type="ARBA" id="ARBA00004167"/>
    </source>
</evidence>